<evidence type="ECO:0000313" key="1">
    <source>
        <dbReference type="Proteomes" id="UP000035680"/>
    </source>
</evidence>
<accession>A0A0K0FPU8</accession>
<dbReference type="Proteomes" id="UP000035680">
    <property type="component" value="Unassembled WGS sequence"/>
</dbReference>
<sequence length="71" mass="8088">MRTIFRAKECHEPGSNRRHLDLQSNALPTELSWLWRVRCTTAQWSSGMILALGARGPGFDHRLSPAFCSYV</sequence>
<keyword evidence="1" id="KW-1185">Reference proteome</keyword>
<organism evidence="1 2">
    <name type="scientific">Strongyloides venezuelensis</name>
    <name type="common">Threadworm</name>
    <dbReference type="NCBI Taxonomy" id="75913"/>
    <lineage>
        <taxon>Eukaryota</taxon>
        <taxon>Metazoa</taxon>
        <taxon>Ecdysozoa</taxon>
        <taxon>Nematoda</taxon>
        <taxon>Chromadorea</taxon>
        <taxon>Rhabditida</taxon>
        <taxon>Tylenchina</taxon>
        <taxon>Panagrolaimomorpha</taxon>
        <taxon>Strongyloidoidea</taxon>
        <taxon>Strongyloididae</taxon>
        <taxon>Strongyloides</taxon>
    </lineage>
</organism>
<dbReference type="WBParaSite" id="SVE_1124400.1">
    <property type="protein sequence ID" value="SVE_1124400.1"/>
    <property type="gene ID" value="SVE_1124400"/>
</dbReference>
<name>A0A0K0FPU8_STRVS</name>
<proteinExistence type="predicted"/>
<dbReference type="AlphaFoldDB" id="A0A0K0FPU8"/>
<protein>
    <submittedName>
        <fullName evidence="2">Uncharacterized protein</fullName>
    </submittedName>
</protein>
<evidence type="ECO:0000313" key="2">
    <source>
        <dbReference type="WBParaSite" id="SVE_1124400.1"/>
    </source>
</evidence>
<reference evidence="2" key="2">
    <citation type="submission" date="2015-08" db="UniProtKB">
        <authorList>
            <consortium name="WormBaseParasite"/>
        </authorList>
    </citation>
    <scope>IDENTIFICATION</scope>
</reference>
<reference evidence="1" key="1">
    <citation type="submission" date="2014-07" db="EMBL/GenBank/DDBJ databases">
        <authorList>
            <person name="Martin A.A"/>
            <person name="De Silva N."/>
        </authorList>
    </citation>
    <scope>NUCLEOTIDE SEQUENCE</scope>
</reference>